<comment type="caution">
    <text evidence="2">The sequence shown here is derived from an EMBL/GenBank/DDBJ whole genome shotgun (WGS) entry which is preliminary data.</text>
</comment>
<feature type="domain" description="Ribbon-helix-helix protein CopG" evidence="1">
    <location>
        <begin position="5"/>
        <end position="44"/>
    </location>
</feature>
<dbReference type="InterPro" id="IPR010985">
    <property type="entry name" value="Ribbon_hlx_hlx"/>
</dbReference>
<gene>
    <name evidence="2" type="ORF">A3F55_02720</name>
</gene>
<evidence type="ECO:0000259" key="1">
    <source>
        <dbReference type="Pfam" id="PF01402"/>
    </source>
</evidence>
<dbReference type="Proteomes" id="UP000178091">
    <property type="component" value="Unassembled WGS sequence"/>
</dbReference>
<dbReference type="EMBL" id="MEWW01000010">
    <property type="protein sequence ID" value="OGC84744.1"/>
    <property type="molecule type" value="Genomic_DNA"/>
</dbReference>
<protein>
    <recommendedName>
        <fullName evidence="1">Ribbon-helix-helix protein CopG domain-containing protein</fullName>
    </recommendedName>
</protein>
<dbReference type="AlphaFoldDB" id="A0A1F4XT17"/>
<evidence type="ECO:0000313" key="2">
    <source>
        <dbReference type="EMBL" id="OGC84744.1"/>
    </source>
</evidence>
<dbReference type="SUPFAM" id="SSF47598">
    <property type="entry name" value="Ribbon-helix-helix"/>
    <property type="match status" value="1"/>
</dbReference>
<reference evidence="2 3" key="1">
    <citation type="journal article" date="2016" name="Nat. Commun.">
        <title>Thousands of microbial genomes shed light on interconnected biogeochemical processes in an aquifer system.</title>
        <authorList>
            <person name="Anantharaman K."/>
            <person name="Brown C.T."/>
            <person name="Hug L.A."/>
            <person name="Sharon I."/>
            <person name="Castelle C.J."/>
            <person name="Probst A.J."/>
            <person name="Thomas B.C."/>
            <person name="Singh A."/>
            <person name="Wilkins M.J."/>
            <person name="Karaoz U."/>
            <person name="Brodie E.L."/>
            <person name="Williams K.H."/>
            <person name="Hubbard S.S."/>
            <person name="Banfield J.F."/>
        </authorList>
    </citation>
    <scope>NUCLEOTIDE SEQUENCE [LARGE SCALE GENOMIC DNA]</scope>
</reference>
<dbReference type="InterPro" id="IPR002145">
    <property type="entry name" value="CopG"/>
</dbReference>
<dbReference type="Pfam" id="PF01402">
    <property type="entry name" value="RHH_1"/>
    <property type="match status" value="1"/>
</dbReference>
<evidence type="ECO:0000313" key="3">
    <source>
        <dbReference type="Proteomes" id="UP000178091"/>
    </source>
</evidence>
<organism evidence="2 3">
    <name type="scientific">Candidatus Adlerbacteria bacterium RIFCSPHIGHO2_12_FULL_53_18</name>
    <dbReference type="NCBI Taxonomy" id="1797242"/>
    <lineage>
        <taxon>Bacteria</taxon>
        <taxon>Candidatus Adleribacteriota</taxon>
    </lineage>
</organism>
<accession>A0A1F4XT17</accession>
<dbReference type="GO" id="GO:0006355">
    <property type="term" value="P:regulation of DNA-templated transcription"/>
    <property type="evidence" value="ECO:0007669"/>
    <property type="project" value="InterPro"/>
</dbReference>
<sequence>MRTILNISVPKETAAEAKRVARAEGFASVSEFFRYLLREEKRRKLAEELQEQKRTFNKKTWKRLSSLKELR</sequence>
<proteinExistence type="predicted"/>
<name>A0A1F4XT17_9BACT</name>